<accession>A0A8J8NPH5</accession>
<proteinExistence type="predicted"/>
<sequence length="267" mass="31204">MLFIHNDPLPLECLMGAFRKLQEEPLTVGQFMKNAPEPSSVAPNEQALDQFSRNTVEINEESKEEEEKVEFSQYSRIEEEEDVEEQGPSEEKLVQVCKEFNFYKDRYAFRSIIRLSDKILKELLKAQGLIDQGKILNNRQQHFLNILQKLPHRAHEARILTSADAWRASLQRMKSEVKFETLKTFLTEQFARDFSIFHKFLIACRSNPPGVRDRRDESKKERQRHYRDLNTNKEIEMINKLKGIVDNLYGREPATAASSINSSLEDL</sequence>
<gene>
    <name evidence="1" type="ORF">FGO68_gene15658</name>
</gene>
<dbReference type="Proteomes" id="UP000785679">
    <property type="component" value="Unassembled WGS sequence"/>
</dbReference>
<comment type="caution">
    <text evidence="1">The sequence shown here is derived from an EMBL/GenBank/DDBJ whole genome shotgun (WGS) entry which is preliminary data.</text>
</comment>
<dbReference type="AlphaFoldDB" id="A0A8J8NPH5"/>
<evidence type="ECO:0000313" key="1">
    <source>
        <dbReference type="EMBL" id="TNV79122.1"/>
    </source>
</evidence>
<keyword evidence="2" id="KW-1185">Reference proteome</keyword>
<name>A0A8J8NPH5_HALGN</name>
<organism evidence="1 2">
    <name type="scientific">Halteria grandinella</name>
    <dbReference type="NCBI Taxonomy" id="5974"/>
    <lineage>
        <taxon>Eukaryota</taxon>
        <taxon>Sar</taxon>
        <taxon>Alveolata</taxon>
        <taxon>Ciliophora</taxon>
        <taxon>Intramacronucleata</taxon>
        <taxon>Spirotrichea</taxon>
        <taxon>Stichotrichia</taxon>
        <taxon>Sporadotrichida</taxon>
        <taxon>Halteriidae</taxon>
        <taxon>Halteria</taxon>
    </lineage>
</organism>
<reference evidence="1" key="1">
    <citation type="submission" date="2019-06" db="EMBL/GenBank/DDBJ databases">
        <authorList>
            <person name="Zheng W."/>
        </authorList>
    </citation>
    <scope>NUCLEOTIDE SEQUENCE</scope>
    <source>
        <strain evidence="1">QDHG01</strain>
    </source>
</reference>
<evidence type="ECO:0000313" key="2">
    <source>
        <dbReference type="Proteomes" id="UP000785679"/>
    </source>
</evidence>
<dbReference type="EMBL" id="RRYP01009352">
    <property type="protein sequence ID" value="TNV79122.1"/>
    <property type="molecule type" value="Genomic_DNA"/>
</dbReference>
<protein>
    <submittedName>
        <fullName evidence="1">Uncharacterized protein</fullName>
    </submittedName>
</protein>